<feature type="compositionally biased region" description="Polar residues" evidence="1">
    <location>
        <begin position="1"/>
        <end position="54"/>
    </location>
</feature>
<organism evidence="2">
    <name type="scientific">invertebrate metagenome</name>
    <dbReference type="NCBI Taxonomy" id="1711999"/>
    <lineage>
        <taxon>unclassified sequences</taxon>
        <taxon>metagenomes</taxon>
        <taxon>organismal metagenomes</taxon>
    </lineage>
</organism>
<dbReference type="EMBL" id="NSIT01000020">
    <property type="protein sequence ID" value="PJE80377.1"/>
    <property type="molecule type" value="Genomic_DNA"/>
</dbReference>
<accession>A0A2H9TB05</accession>
<proteinExistence type="predicted"/>
<reference evidence="2" key="1">
    <citation type="journal article" date="2017" name="Appl. Environ. Microbiol.">
        <title>Molecular characterization of an Endozoicomonas-like organism causing infection in king scallop Pecten maximus L.</title>
        <authorList>
            <person name="Cano I."/>
            <person name="van Aerle R."/>
            <person name="Ross S."/>
            <person name="Verner-Jeffreys D.W."/>
            <person name="Paley R.K."/>
            <person name="Rimmer G."/>
            <person name="Ryder D."/>
            <person name="Hooper P."/>
            <person name="Stone D."/>
            <person name="Feist S.W."/>
        </authorList>
    </citation>
    <scope>NUCLEOTIDE SEQUENCE</scope>
</reference>
<sequence length="349" mass="39199">MSTIGPNQQSPNIPASDSNTGNTEPNSANKATAEYNSRSVRSENSQQPNLNTSHTTHKSKSKGLKHYCVKKFHKMKTHLLPWKHAQLSLKDWEAKLTSQLAMTDTQSKSMEFKSFARATHKIQHQLSKIEALSDNASKKKIESARLKLSTDYSIAEGYQEELAQRYPDKKNQIDLIVQDLMDQYPQAIPIDSNSQVPTDLPYPMDKAPSTVQKETAHYENFGEEAGVLPSLPVSTSQKPIDEYEKALADELAITEIQRDSAEFSLFAGSIQELKGQYEKIQTLKEKQKSNTGQQHLIIENMIQLETAHLNASCDSALQYAENLTAQYPDIKEQVMSLIQTLTDQGDTRL</sequence>
<gene>
    <name evidence="2" type="ORF">CI610_00660</name>
</gene>
<feature type="region of interest" description="Disordered" evidence="1">
    <location>
        <begin position="1"/>
        <end position="63"/>
    </location>
</feature>
<protein>
    <submittedName>
        <fullName evidence="2">Uncharacterized protein</fullName>
    </submittedName>
</protein>
<name>A0A2H9TB05_9ZZZZ</name>
<dbReference type="AlphaFoldDB" id="A0A2H9TB05"/>
<comment type="caution">
    <text evidence="2">The sequence shown here is derived from an EMBL/GenBank/DDBJ whole genome shotgun (WGS) entry which is preliminary data.</text>
</comment>
<evidence type="ECO:0000313" key="2">
    <source>
        <dbReference type="EMBL" id="PJE80377.1"/>
    </source>
</evidence>
<evidence type="ECO:0000256" key="1">
    <source>
        <dbReference type="SAM" id="MobiDB-lite"/>
    </source>
</evidence>